<sequence>MYMMAHRGISGHRPENTMASFREAVKQKVDCIELDVRLTKDGVPVVCHDATIRRTSNGKGFIHQLTLKELKKYDFGSWFSEEYKGERIPTFEEVLELVKDESINLNIETKNGPVIPEDLEAKTLDLVYRYHMQERVMYSSFDHFSLKRLYKLDSSAKVGFVFHMNLINLFDYIENTGVPTFSIHPNHFYITDEMIQEAHKRGIKVNAYTVNNRGWADKYRHMGVDGLITNYPAEMK</sequence>
<keyword evidence="3" id="KW-1185">Reference proteome</keyword>
<dbReference type="InterPro" id="IPR017946">
    <property type="entry name" value="PLC-like_Pdiesterase_TIM-brl"/>
</dbReference>
<dbReference type="EMBL" id="JAROCA020000001">
    <property type="protein sequence ID" value="MDY0406372.1"/>
    <property type="molecule type" value="Genomic_DNA"/>
</dbReference>
<reference evidence="2 3" key="1">
    <citation type="submission" date="2023-10" db="EMBL/GenBank/DDBJ databases">
        <title>179-bfca-hs.</title>
        <authorList>
            <person name="Miliotis G."/>
            <person name="Sengupta P."/>
            <person name="Hameed A."/>
            <person name="Chuvochina M."/>
            <person name="Mcdonagh F."/>
            <person name="Simpson A.C."/>
            <person name="Singh N.K."/>
            <person name="Rekha P.D."/>
            <person name="Raman K."/>
            <person name="Hugenholtz P."/>
            <person name="Venkateswaran K."/>
        </authorList>
    </citation>
    <scope>NUCLEOTIDE SEQUENCE [LARGE SCALE GENOMIC DNA]</scope>
    <source>
        <strain evidence="2 3">179-BFC-A-HS</strain>
    </source>
</reference>
<feature type="domain" description="GP-PDE" evidence="1">
    <location>
        <begin position="1"/>
        <end position="236"/>
    </location>
</feature>
<dbReference type="PANTHER" id="PTHR46211">
    <property type="entry name" value="GLYCEROPHOSPHORYL DIESTER PHOSPHODIESTERASE"/>
    <property type="match status" value="1"/>
</dbReference>
<evidence type="ECO:0000313" key="2">
    <source>
        <dbReference type="EMBL" id="MDY0406372.1"/>
    </source>
</evidence>
<dbReference type="PROSITE" id="PS50007">
    <property type="entry name" value="PIPLC_X_DOMAIN"/>
    <property type="match status" value="1"/>
</dbReference>
<accession>A0ABU5CJ39</accession>
<evidence type="ECO:0000259" key="1">
    <source>
        <dbReference type="PROSITE" id="PS51704"/>
    </source>
</evidence>
<dbReference type="CDD" id="cd08563">
    <property type="entry name" value="GDPD_TtGDE_like"/>
    <property type="match status" value="1"/>
</dbReference>
<dbReference type="InterPro" id="IPR030395">
    <property type="entry name" value="GP_PDE_dom"/>
</dbReference>
<protein>
    <submittedName>
        <fullName evidence="2">Glycerophosphodiester phosphodiesterase</fullName>
    </submittedName>
</protein>
<dbReference type="RefSeq" id="WP_320384812.1">
    <property type="nucleotide sequence ID" value="NZ_JAROCA020000001.1"/>
</dbReference>
<comment type="caution">
    <text evidence="2">The sequence shown here is derived from an EMBL/GenBank/DDBJ whole genome shotgun (WGS) entry which is preliminary data.</text>
</comment>
<dbReference type="Proteomes" id="UP001228376">
    <property type="component" value="Unassembled WGS sequence"/>
</dbReference>
<gene>
    <name evidence="2" type="ORF">P5G51_014110</name>
</gene>
<name>A0ABU5CJ39_9BACI</name>
<dbReference type="PROSITE" id="PS51704">
    <property type="entry name" value="GP_PDE"/>
    <property type="match status" value="1"/>
</dbReference>
<evidence type="ECO:0000313" key="3">
    <source>
        <dbReference type="Proteomes" id="UP001228376"/>
    </source>
</evidence>
<organism evidence="2 3">
    <name type="scientific">Tigheibacillus jepli</name>
    <dbReference type="NCBI Taxonomy" id="3035914"/>
    <lineage>
        <taxon>Bacteria</taxon>
        <taxon>Bacillati</taxon>
        <taxon>Bacillota</taxon>
        <taxon>Bacilli</taxon>
        <taxon>Bacillales</taxon>
        <taxon>Bacillaceae</taxon>
        <taxon>Tigheibacillus</taxon>
    </lineage>
</organism>
<dbReference type="Pfam" id="PF03009">
    <property type="entry name" value="GDPD"/>
    <property type="match status" value="1"/>
</dbReference>
<dbReference type="Gene3D" id="3.20.20.190">
    <property type="entry name" value="Phosphatidylinositol (PI) phosphodiesterase"/>
    <property type="match status" value="1"/>
</dbReference>
<dbReference type="SUPFAM" id="SSF51695">
    <property type="entry name" value="PLC-like phosphodiesterases"/>
    <property type="match status" value="1"/>
</dbReference>
<dbReference type="PANTHER" id="PTHR46211:SF14">
    <property type="entry name" value="GLYCEROPHOSPHODIESTER PHOSPHODIESTERASE"/>
    <property type="match status" value="1"/>
</dbReference>
<proteinExistence type="predicted"/>